<comment type="similarity">
    <text evidence="1">Belongs to the peptidase C48 family.</text>
</comment>
<feature type="compositionally biased region" description="Low complexity" evidence="6">
    <location>
        <begin position="591"/>
        <end position="600"/>
    </location>
</feature>
<dbReference type="GO" id="GO:0005634">
    <property type="term" value="C:nucleus"/>
    <property type="evidence" value="ECO:0007669"/>
    <property type="project" value="TreeGrafter"/>
</dbReference>
<evidence type="ECO:0000259" key="7">
    <source>
        <dbReference type="PROSITE" id="PS50600"/>
    </source>
</evidence>
<feature type="region of interest" description="Disordered" evidence="6">
    <location>
        <begin position="1"/>
        <end position="279"/>
    </location>
</feature>
<dbReference type="GO" id="GO:0005737">
    <property type="term" value="C:cytoplasm"/>
    <property type="evidence" value="ECO:0007669"/>
    <property type="project" value="TreeGrafter"/>
</dbReference>
<gene>
    <name evidence="8" type="ORF">PsYK624_044520</name>
</gene>
<feature type="region of interest" description="Disordered" evidence="6">
    <location>
        <begin position="531"/>
        <end position="612"/>
    </location>
</feature>
<keyword evidence="4" id="KW-0833">Ubl conjugation pathway</keyword>
<feature type="compositionally biased region" description="Low complexity" evidence="6">
    <location>
        <begin position="1098"/>
        <end position="1107"/>
    </location>
</feature>
<organism evidence="8 9">
    <name type="scientific">Phanerochaete sordida</name>
    <dbReference type="NCBI Taxonomy" id="48140"/>
    <lineage>
        <taxon>Eukaryota</taxon>
        <taxon>Fungi</taxon>
        <taxon>Dikarya</taxon>
        <taxon>Basidiomycota</taxon>
        <taxon>Agaricomycotina</taxon>
        <taxon>Agaricomycetes</taxon>
        <taxon>Polyporales</taxon>
        <taxon>Phanerochaetaceae</taxon>
        <taxon>Phanerochaete</taxon>
    </lineage>
</organism>
<sequence>MHTDRVSQDMHQAAYGLNISIPSSRRDASGSRASGSGSAAGHWKHEQPIPIQVPSNSRPPATSKAGGFNPWAGHRMADNLGNKPGNNTASKTLLGPGFGPSTRGSRRPQARPQTNYAIKNKDAFQEPVDVDGDEEDIGEPVARKQRTASPDPIGSWTDDETKSPSRHSSSTSTSSTRNPLNLVPLQQHQRSLPRDGVATQRLQRAQVNRARRASTPEIIELDDDEPSDSGAATAQAGPSRLSENRTAEAPPPARRRSPPAKERHPTPTLERLQHHGKGKVNEMVRNFESTQETDPKEIIRRVDDERKAAAAHPPPQPKMLDLTAMSTNPPLGMKGRMRPKGAPLQPDLQVQSSGLHSGSATKTPAKARSQTAKAPPSRISLPLQAWVYGNRTYDDDEDTYWFVFDGEIIEIKPFPESTKPYAVIPLRDGVKSVTYTRIAEGNHPVVIKIETSRTGRKVKTLQLQSDEAHFQYGAHGRTGTLAFRFDRSHTNWWEGGPYQDICNQIKKACKNVSLAIGNAAEQVWGTAIFDGKSDDADEEDARRGFKSIGDGAGPSRSRQLLRADDGDDGQMRLSSYVRPRAPADRDVSSISQAPARALRSSARRAEQSTRNSPVLDPDELVLVYPPSGAGAINITRGDLKRLEPGQYLNDTLIEFGLKLWHNNLREENPELADQIHVFSSFFYKKLNVKDKQTGYQSVRKWTSKFDLFQKKYIIVPINEHLHWYLAIICNPEYTLQSPPPTPQKNGPSVLTRKRKREEDAEPVDIPDGDETSQVPAARTRDTTPARSRTGDEAEENSVEELLNLNDCAISPPGEPQDPSMPSKGSCDMLQYPMSDPPMDVDGLSTQDVVEIDSAAATKGSTLQDLSVDEDDKPASVVEEEIVEIDTAPMEVDKAHASSTAVPVTRFYGSAVRKGKERALSPAVPHPSDPVSQDVEVDVEVEVEAEKEDAAEPELPDTNPDKTWIFTFDSLGSKHPAAANNLALYLQLEAQDKKGLDPVNTTPPGKKTALVPAQPNFCDCGVYLIHFVRAFMKEPQKATEIILNKKPKDYSSKEREQDWDAEAVMNYRNELLATAESLSDLWKQEKAVREEQKRKEAEAAPSGATSEAAAEESDDEIIVGEIITKPKPVNNRAKGKAKAAAASSASAPAQETKADRLR</sequence>
<reference evidence="8 9" key="1">
    <citation type="submission" date="2021-08" db="EMBL/GenBank/DDBJ databases">
        <title>Draft Genome Sequence of Phanerochaete sordida strain YK-624.</title>
        <authorList>
            <person name="Mori T."/>
            <person name="Dohra H."/>
            <person name="Suzuki T."/>
            <person name="Kawagishi H."/>
            <person name="Hirai H."/>
        </authorList>
    </citation>
    <scope>NUCLEOTIDE SEQUENCE [LARGE SCALE GENOMIC DNA]</scope>
    <source>
        <strain evidence="8 9">YK-624</strain>
    </source>
</reference>
<dbReference type="GO" id="GO:0070139">
    <property type="term" value="F:SUMO-specific endopeptidase activity"/>
    <property type="evidence" value="ECO:0007669"/>
    <property type="project" value="TreeGrafter"/>
</dbReference>
<feature type="compositionally biased region" description="Acidic residues" evidence="6">
    <location>
        <begin position="759"/>
        <end position="770"/>
    </location>
</feature>
<dbReference type="GO" id="GO:0006508">
    <property type="term" value="P:proteolysis"/>
    <property type="evidence" value="ECO:0007669"/>
    <property type="project" value="UniProtKB-KW"/>
</dbReference>
<dbReference type="GO" id="GO:0016926">
    <property type="term" value="P:protein desumoylation"/>
    <property type="evidence" value="ECO:0007669"/>
    <property type="project" value="TreeGrafter"/>
</dbReference>
<feature type="compositionally biased region" description="Basic and acidic residues" evidence="6">
    <location>
        <begin position="1088"/>
        <end position="1097"/>
    </location>
</feature>
<feature type="compositionally biased region" description="Low complexity" evidence="6">
    <location>
        <begin position="166"/>
        <end position="176"/>
    </location>
</feature>
<feature type="compositionally biased region" description="Polar residues" evidence="6">
    <location>
        <begin position="348"/>
        <end position="372"/>
    </location>
</feature>
<evidence type="ECO:0000313" key="9">
    <source>
        <dbReference type="Proteomes" id="UP000703269"/>
    </source>
</evidence>
<accession>A0A9P3G6G4</accession>
<feature type="region of interest" description="Disordered" evidence="6">
    <location>
        <begin position="735"/>
        <end position="797"/>
    </location>
</feature>
<feature type="compositionally biased region" description="Acidic residues" evidence="6">
    <location>
        <begin position="128"/>
        <end position="138"/>
    </location>
</feature>
<dbReference type="Gene3D" id="3.40.395.10">
    <property type="entry name" value="Adenoviral Proteinase, Chain A"/>
    <property type="match status" value="1"/>
</dbReference>
<comment type="caution">
    <text evidence="8">The sequence shown here is derived from an EMBL/GenBank/DDBJ whole genome shotgun (WGS) entry which is preliminary data.</text>
</comment>
<evidence type="ECO:0000256" key="5">
    <source>
        <dbReference type="ARBA" id="ARBA00022801"/>
    </source>
</evidence>
<evidence type="ECO:0000256" key="2">
    <source>
        <dbReference type="ARBA" id="ARBA00022553"/>
    </source>
</evidence>
<proteinExistence type="inferred from homology"/>
<feature type="compositionally biased region" description="Acidic residues" evidence="6">
    <location>
        <begin position="1108"/>
        <end position="1117"/>
    </location>
</feature>
<feature type="region of interest" description="Disordered" evidence="6">
    <location>
        <begin position="1088"/>
        <end position="1157"/>
    </location>
</feature>
<dbReference type="PANTHER" id="PTHR46896:SF3">
    <property type="entry name" value="FI06413P-RELATED"/>
    <property type="match status" value="1"/>
</dbReference>
<dbReference type="Pfam" id="PF02902">
    <property type="entry name" value="Peptidase_C48"/>
    <property type="match status" value="2"/>
</dbReference>
<dbReference type="Proteomes" id="UP000703269">
    <property type="component" value="Unassembled WGS sequence"/>
</dbReference>
<dbReference type="PANTHER" id="PTHR46896">
    <property type="entry name" value="SENTRIN-SPECIFIC PROTEASE"/>
    <property type="match status" value="1"/>
</dbReference>
<evidence type="ECO:0000256" key="4">
    <source>
        <dbReference type="ARBA" id="ARBA00022786"/>
    </source>
</evidence>
<name>A0A9P3G6G4_9APHY</name>
<feature type="compositionally biased region" description="Low complexity" evidence="6">
    <location>
        <begin position="30"/>
        <end position="41"/>
    </location>
</feature>
<dbReference type="InterPro" id="IPR038765">
    <property type="entry name" value="Papain-like_cys_pep_sf"/>
</dbReference>
<dbReference type="InterPro" id="IPR003653">
    <property type="entry name" value="Peptidase_C48_C"/>
</dbReference>
<keyword evidence="3" id="KW-0645">Protease</keyword>
<evidence type="ECO:0000313" key="8">
    <source>
        <dbReference type="EMBL" id="GJE88369.1"/>
    </source>
</evidence>
<feature type="region of interest" description="Disordered" evidence="6">
    <location>
        <begin position="333"/>
        <end position="376"/>
    </location>
</feature>
<dbReference type="InterPro" id="IPR051947">
    <property type="entry name" value="Sentrin-specific_protease"/>
</dbReference>
<feature type="compositionally biased region" description="Basic and acidic residues" evidence="6">
    <location>
        <begin position="778"/>
        <end position="791"/>
    </location>
</feature>
<dbReference type="EMBL" id="BPQB01000009">
    <property type="protein sequence ID" value="GJE88369.1"/>
    <property type="molecule type" value="Genomic_DNA"/>
</dbReference>
<keyword evidence="5" id="KW-0378">Hydrolase</keyword>
<dbReference type="Gene3D" id="1.10.418.20">
    <property type="match status" value="1"/>
</dbReference>
<keyword evidence="2" id="KW-0597">Phosphoprotein</keyword>
<dbReference type="SUPFAM" id="SSF54001">
    <property type="entry name" value="Cysteine proteinases"/>
    <property type="match status" value="1"/>
</dbReference>
<dbReference type="OrthoDB" id="442460at2759"/>
<evidence type="ECO:0000256" key="6">
    <source>
        <dbReference type="SAM" id="MobiDB-lite"/>
    </source>
</evidence>
<protein>
    <recommendedName>
        <fullName evidence="7">Ubiquitin-like protease family profile domain-containing protein</fullName>
    </recommendedName>
</protein>
<feature type="compositionally biased region" description="Low complexity" evidence="6">
    <location>
        <begin position="1137"/>
        <end position="1148"/>
    </location>
</feature>
<keyword evidence="9" id="KW-1185">Reference proteome</keyword>
<dbReference type="AlphaFoldDB" id="A0A9P3G6G4"/>
<evidence type="ECO:0000256" key="3">
    <source>
        <dbReference type="ARBA" id="ARBA00022670"/>
    </source>
</evidence>
<feature type="domain" description="Ubiquitin-like protease family profile" evidence="7">
    <location>
        <begin position="632"/>
        <end position="1030"/>
    </location>
</feature>
<evidence type="ECO:0000256" key="1">
    <source>
        <dbReference type="ARBA" id="ARBA00005234"/>
    </source>
</evidence>
<dbReference type="PROSITE" id="PS50600">
    <property type="entry name" value="ULP_PROTEASE"/>
    <property type="match status" value="1"/>
</dbReference>